<dbReference type="PROSITE" id="PS51186">
    <property type="entry name" value="GNAT"/>
    <property type="match status" value="1"/>
</dbReference>
<dbReference type="CDD" id="cd04301">
    <property type="entry name" value="NAT_SF"/>
    <property type="match status" value="1"/>
</dbReference>
<evidence type="ECO:0000313" key="6">
    <source>
        <dbReference type="Proteomes" id="UP001500021"/>
    </source>
</evidence>
<reference evidence="6" key="1">
    <citation type="journal article" date="2019" name="Int. J. Syst. Evol. Microbiol.">
        <title>The Global Catalogue of Microorganisms (GCM) 10K type strain sequencing project: providing services to taxonomists for standard genome sequencing and annotation.</title>
        <authorList>
            <consortium name="The Broad Institute Genomics Platform"/>
            <consortium name="The Broad Institute Genome Sequencing Center for Infectious Disease"/>
            <person name="Wu L."/>
            <person name="Ma J."/>
        </authorList>
    </citation>
    <scope>NUCLEOTIDE SEQUENCE [LARGE SCALE GENOMIC DNA]</scope>
    <source>
        <strain evidence="6">JCM 15608</strain>
    </source>
</reference>
<comment type="caution">
    <text evidence="5">The sequence shown here is derived from an EMBL/GenBank/DDBJ whole genome shotgun (WGS) entry which is preliminary data.</text>
</comment>
<keyword evidence="2" id="KW-0012">Acyltransferase</keyword>
<proteinExistence type="inferred from homology"/>
<dbReference type="InterPro" id="IPR016181">
    <property type="entry name" value="Acyl_CoA_acyltransferase"/>
</dbReference>
<dbReference type="RefSeq" id="WP_343817542.1">
    <property type="nucleotide sequence ID" value="NZ_BAAAFA010000007.1"/>
</dbReference>
<dbReference type="PANTHER" id="PTHR43792:SF8">
    <property type="entry name" value="[RIBOSOMAL PROTEIN US5]-ALANINE N-ACETYLTRANSFERASE"/>
    <property type="match status" value="1"/>
</dbReference>
<dbReference type="PANTHER" id="PTHR43792">
    <property type="entry name" value="GNAT FAMILY, PUTATIVE (AFU_ORTHOLOGUE AFUA_3G00765)-RELATED-RELATED"/>
    <property type="match status" value="1"/>
</dbReference>
<organism evidence="5 6">
    <name type="scientific">Colwellia asteriadis</name>
    <dbReference type="NCBI Taxonomy" id="517723"/>
    <lineage>
        <taxon>Bacteria</taxon>
        <taxon>Pseudomonadati</taxon>
        <taxon>Pseudomonadota</taxon>
        <taxon>Gammaproteobacteria</taxon>
        <taxon>Alteromonadales</taxon>
        <taxon>Colwelliaceae</taxon>
        <taxon>Colwellia</taxon>
    </lineage>
</organism>
<sequence length="185" mass="20527">MIAEQKLTVLSTGQRIALSLFDVSDMPLFIDISMSKQMMKHVYAPLTQQAATEAFVERSQPWTLQSDHWLSLGINDIFSGEKLGSIGLKIVNHSAKIAEVGFMIKTSAQGKGYASEALSLLMSYAYNTLNLNKLVATCSINNSDSFNLLEKHGFIREGCLRQNTLINNILVDDYVYGLCKPTNNK</sequence>
<gene>
    <name evidence="5" type="ORF">GCM10009111_22830</name>
</gene>
<dbReference type="Pfam" id="PF13302">
    <property type="entry name" value="Acetyltransf_3"/>
    <property type="match status" value="1"/>
</dbReference>
<feature type="domain" description="N-acetyltransferase" evidence="4">
    <location>
        <begin position="21"/>
        <end position="181"/>
    </location>
</feature>
<protein>
    <submittedName>
        <fullName evidence="5">GNAT family protein</fullName>
    </submittedName>
</protein>
<dbReference type="SUPFAM" id="SSF55729">
    <property type="entry name" value="Acyl-CoA N-acyltransferases (Nat)"/>
    <property type="match status" value="1"/>
</dbReference>
<evidence type="ECO:0000256" key="1">
    <source>
        <dbReference type="ARBA" id="ARBA00022679"/>
    </source>
</evidence>
<evidence type="ECO:0000256" key="2">
    <source>
        <dbReference type="ARBA" id="ARBA00023315"/>
    </source>
</evidence>
<evidence type="ECO:0000259" key="4">
    <source>
        <dbReference type="PROSITE" id="PS51186"/>
    </source>
</evidence>
<dbReference type="InterPro" id="IPR000182">
    <property type="entry name" value="GNAT_dom"/>
</dbReference>
<keyword evidence="6" id="KW-1185">Reference proteome</keyword>
<accession>A0ABP3WKR4</accession>
<dbReference type="EMBL" id="BAAAFA010000007">
    <property type="protein sequence ID" value="GAA0819123.1"/>
    <property type="molecule type" value="Genomic_DNA"/>
</dbReference>
<keyword evidence="1" id="KW-0808">Transferase</keyword>
<evidence type="ECO:0000256" key="3">
    <source>
        <dbReference type="ARBA" id="ARBA00038502"/>
    </source>
</evidence>
<dbReference type="Proteomes" id="UP001500021">
    <property type="component" value="Unassembled WGS sequence"/>
</dbReference>
<dbReference type="InterPro" id="IPR051531">
    <property type="entry name" value="N-acetyltransferase"/>
</dbReference>
<name>A0ABP3WKR4_9GAMM</name>
<dbReference type="Gene3D" id="3.40.630.30">
    <property type="match status" value="1"/>
</dbReference>
<evidence type="ECO:0000313" key="5">
    <source>
        <dbReference type="EMBL" id="GAA0819123.1"/>
    </source>
</evidence>
<comment type="similarity">
    <text evidence="3">Belongs to the acetyltransferase family. RimJ subfamily.</text>
</comment>